<evidence type="ECO:0000256" key="1">
    <source>
        <dbReference type="ARBA" id="ARBA00010617"/>
    </source>
</evidence>
<accession>A0ABV4QU85</accession>
<comment type="caution">
    <text evidence="3">The sequence shown here is derived from an EMBL/GenBank/DDBJ whole genome shotgun (WGS) entry which is preliminary data.</text>
</comment>
<dbReference type="PROSITE" id="PS00086">
    <property type="entry name" value="CYTOCHROME_P450"/>
    <property type="match status" value="1"/>
</dbReference>
<dbReference type="Proteomes" id="UP001569904">
    <property type="component" value="Unassembled WGS sequence"/>
</dbReference>
<dbReference type="CDD" id="cd11078">
    <property type="entry name" value="CYP130-like"/>
    <property type="match status" value="1"/>
</dbReference>
<gene>
    <name evidence="3" type="ORF">SM436_08280</name>
</gene>
<dbReference type="InterPro" id="IPR017972">
    <property type="entry name" value="Cyt_P450_CS"/>
</dbReference>
<evidence type="ECO:0000313" key="4">
    <source>
        <dbReference type="Proteomes" id="UP001569904"/>
    </source>
</evidence>
<keyword evidence="2" id="KW-0408">Iron</keyword>
<dbReference type="InterPro" id="IPR001128">
    <property type="entry name" value="Cyt_P450"/>
</dbReference>
<dbReference type="InterPro" id="IPR036396">
    <property type="entry name" value="Cyt_P450_sf"/>
</dbReference>
<evidence type="ECO:0000313" key="3">
    <source>
        <dbReference type="EMBL" id="MFA1553684.1"/>
    </source>
</evidence>
<dbReference type="Pfam" id="PF00067">
    <property type="entry name" value="p450"/>
    <property type="match status" value="1"/>
</dbReference>
<keyword evidence="2" id="KW-0503">Monooxygenase</keyword>
<dbReference type="PANTHER" id="PTHR46696">
    <property type="entry name" value="P450, PUTATIVE (EUROFUNG)-RELATED"/>
    <property type="match status" value="1"/>
</dbReference>
<keyword evidence="4" id="KW-1185">Reference proteome</keyword>
<protein>
    <submittedName>
        <fullName evidence="3">Cytochrome P450</fullName>
    </submittedName>
</protein>
<name>A0ABV4QU85_9ACTN</name>
<keyword evidence="2" id="KW-0560">Oxidoreductase</keyword>
<dbReference type="EMBL" id="JAXCEH010000003">
    <property type="protein sequence ID" value="MFA1553684.1"/>
    <property type="molecule type" value="Genomic_DNA"/>
</dbReference>
<dbReference type="PRINTS" id="PR00385">
    <property type="entry name" value="P450"/>
</dbReference>
<reference evidence="3 4" key="1">
    <citation type="submission" date="2023-11" db="EMBL/GenBank/DDBJ databases">
        <title>Actinomadura monticuli sp. nov., isolated from volcanic ash.</title>
        <authorList>
            <person name="Lee S.D."/>
            <person name="Yang H."/>
            <person name="Kim I.S."/>
        </authorList>
    </citation>
    <scope>NUCLEOTIDE SEQUENCE [LARGE SCALE GENOMIC DNA]</scope>
    <source>
        <strain evidence="3 4">DSM 45346</strain>
    </source>
</reference>
<dbReference type="PANTHER" id="PTHR46696:SF4">
    <property type="entry name" value="BIOTIN BIOSYNTHESIS CYTOCHROME P450"/>
    <property type="match status" value="1"/>
</dbReference>
<dbReference type="SUPFAM" id="SSF48264">
    <property type="entry name" value="Cytochrome P450"/>
    <property type="match status" value="1"/>
</dbReference>
<evidence type="ECO:0000256" key="2">
    <source>
        <dbReference type="RuleBase" id="RU000461"/>
    </source>
</evidence>
<dbReference type="RefSeq" id="WP_371940073.1">
    <property type="nucleotide sequence ID" value="NZ_JAXCEH010000003.1"/>
</dbReference>
<dbReference type="Gene3D" id="1.10.630.10">
    <property type="entry name" value="Cytochrome P450"/>
    <property type="match status" value="1"/>
</dbReference>
<keyword evidence="2" id="KW-0349">Heme</keyword>
<comment type="similarity">
    <text evidence="1 2">Belongs to the cytochrome P450 family.</text>
</comment>
<dbReference type="PRINTS" id="PR00359">
    <property type="entry name" value="BP450"/>
</dbReference>
<organism evidence="3 4">
    <name type="scientific">Actinomadura chokoriensis</name>
    <dbReference type="NCBI Taxonomy" id="454156"/>
    <lineage>
        <taxon>Bacteria</taxon>
        <taxon>Bacillati</taxon>
        <taxon>Actinomycetota</taxon>
        <taxon>Actinomycetes</taxon>
        <taxon>Streptosporangiales</taxon>
        <taxon>Thermomonosporaceae</taxon>
        <taxon>Actinomadura</taxon>
    </lineage>
</organism>
<dbReference type="InterPro" id="IPR002397">
    <property type="entry name" value="Cyt_P450_B"/>
</dbReference>
<proteinExistence type="inferred from homology"/>
<sequence>MSTDSTVYWDPYDPALVKDPYPVYRRLREEAPLYYNERHDFYALTRYADIERGLPDWQTFSSARGNILEIVQSGMEIPPGTLIFEDPRIHDIHRRLLARVFTPRRIAELEPQVRRFCARVLDPLVGEDGFDLIAEVGAEMPMRVIGMLLGIPESDQASIRDTVDDFLRTEEGGQIDLSGGAVLSNEMIGEYIDWRAKNPSDDLMTELLDAEFQDEDGTTRKLTRDEVLTYVTVVAGAGNETTGRLIGWSGSVLARHPDQRRELVEDPSLIPGAIEELLRYEPTGHSIARYVARDVEFHGRTVPAGSAMLFIVAAANRDDRRYPEPDRFDIHRANGQLLTFGHGVHYCLGAALARLEGRIALEEILRRFPEWDVEWDKVRLAPTSTMRGWETLPITIG</sequence>
<keyword evidence="2" id="KW-0479">Metal-binding</keyword>